<sequence length="486" mass="52239">MRSIRLPPAPLSALLLGAATVLGFAPFHAYPLPPLALALLIVLWRRGNTPRRAALLGFLWGLGFFLAGVSWVYVSMHDFGGMAAPLAALATLLFCAYLALYPALAGWLFARFKSGTAGRDALLAAGAWTLCEWLRGWLLTGFPWLSLGYSQAPGSPLAGFASTLGVYGVGFMAALIAALLASSRNWRPLLVIVLLLACGQILYRMDWTHPVGAPLTVSLLQGDVAQDTKWDPEQLQRSLDTYGRLARAHPAQLTVLPETALPVFFDELPAGYLDRLTANGPVLAGTVVRTRSGGYTNAAVALVPGTRPQAYAKSHLVPFGEYVPAGFSWFLALMRIPMSDFTAGPSGQLPLAIAGQQVMPNICYEDLFGEEIIRALPRATLLINLSNTAWFGHSLAQPQQLEIAQLRALETGRFMLRATNTGMTAAVRPDGVVAAALPAFAIDALTVKVQGYTGITPYSRWGNALIVLIAAACLLQAIFGRKRMRR</sequence>
<gene>
    <name evidence="10" type="primary">lnt_4</name>
    <name evidence="10" type="ORF">GALL_111280</name>
</gene>
<name>A0A1J5T400_9ZZZZ</name>
<keyword evidence="2" id="KW-1003">Cell membrane</keyword>
<dbReference type="InterPro" id="IPR045378">
    <property type="entry name" value="LNT_N"/>
</dbReference>
<keyword evidence="3 10" id="KW-0808">Transferase</keyword>
<keyword evidence="7 10" id="KW-0012">Acyltransferase</keyword>
<dbReference type="SUPFAM" id="SSF56317">
    <property type="entry name" value="Carbon-nitrogen hydrolase"/>
    <property type="match status" value="1"/>
</dbReference>
<dbReference type="EC" id="2.3.1.-" evidence="10"/>
<dbReference type="GO" id="GO:0042158">
    <property type="term" value="P:lipoprotein biosynthetic process"/>
    <property type="evidence" value="ECO:0007669"/>
    <property type="project" value="InterPro"/>
</dbReference>
<dbReference type="GO" id="GO:0005886">
    <property type="term" value="C:plasma membrane"/>
    <property type="evidence" value="ECO:0007669"/>
    <property type="project" value="UniProtKB-SubCell"/>
</dbReference>
<dbReference type="AlphaFoldDB" id="A0A1J5T400"/>
<feature type="domain" description="CN hydrolase" evidence="9">
    <location>
        <begin position="220"/>
        <end position="451"/>
    </location>
</feature>
<evidence type="ECO:0000313" key="10">
    <source>
        <dbReference type="EMBL" id="OIR06878.1"/>
    </source>
</evidence>
<feature type="transmembrane region" description="Helical" evidence="8">
    <location>
        <begin position="121"/>
        <end position="145"/>
    </location>
</feature>
<dbReference type="PANTHER" id="PTHR38686:SF1">
    <property type="entry name" value="APOLIPOPROTEIN N-ACYLTRANSFERASE"/>
    <property type="match status" value="1"/>
</dbReference>
<accession>A0A1J5T400</accession>
<dbReference type="CDD" id="cd07571">
    <property type="entry name" value="ALP_N-acyl_transferase"/>
    <property type="match status" value="1"/>
</dbReference>
<dbReference type="Pfam" id="PF20154">
    <property type="entry name" value="LNT_N"/>
    <property type="match status" value="1"/>
</dbReference>
<keyword evidence="10" id="KW-0449">Lipoprotein</keyword>
<evidence type="ECO:0000256" key="2">
    <source>
        <dbReference type="ARBA" id="ARBA00022475"/>
    </source>
</evidence>
<dbReference type="NCBIfam" id="TIGR00546">
    <property type="entry name" value="lnt"/>
    <property type="match status" value="1"/>
</dbReference>
<keyword evidence="5 8" id="KW-1133">Transmembrane helix</keyword>
<dbReference type="InterPro" id="IPR003010">
    <property type="entry name" value="C-N_Hydrolase"/>
</dbReference>
<protein>
    <submittedName>
        <fullName evidence="10">Apolipoprotein N-acyltransferase</fullName>
        <ecNumber evidence="10">2.3.1.-</ecNumber>
    </submittedName>
</protein>
<comment type="caution">
    <text evidence="10">The sequence shown here is derived from an EMBL/GenBank/DDBJ whole genome shotgun (WGS) entry which is preliminary data.</text>
</comment>
<dbReference type="PANTHER" id="PTHR38686">
    <property type="entry name" value="APOLIPOPROTEIN N-ACYLTRANSFERASE"/>
    <property type="match status" value="1"/>
</dbReference>
<feature type="transmembrane region" description="Helical" evidence="8">
    <location>
        <begin position="157"/>
        <end position="180"/>
    </location>
</feature>
<dbReference type="Pfam" id="PF00795">
    <property type="entry name" value="CN_hydrolase"/>
    <property type="match status" value="1"/>
</dbReference>
<dbReference type="HAMAP" id="MF_01148">
    <property type="entry name" value="Lnt"/>
    <property type="match status" value="1"/>
</dbReference>
<evidence type="ECO:0000256" key="3">
    <source>
        <dbReference type="ARBA" id="ARBA00022679"/>
    </source>
</evidence>
<reference evidence="10" key="1">
    <citation type="submission" date="2016-10" db="EMBL/GenBank/DDBJ databases">
        <title>Sequence of Gallionella enrichment culture.</title>
        <authorList>
            <person name="Poehlein A."/>
            <person name="Muehling M."/>
            <person name="Daniel R."/>
        </authorList>
    </citation>
    <scope>NUCLEOTIDE SEQUENCE</scope>
</reference>
<evidence type="ECO:0000256" key="4">
    <source>
        <dbReference type="ARBA" id="ARBA00022692"/>
    </source>
</evidence>
<keyword evidence="6 8" id="KW-0472">Membrane</keyword>
<dbReference type="GO" id="GO:0016410">
    <property type="term" value="F:N-acyltransferase activity"/>
    <property type="evidence" value="ECO:0007669"/>
    <property type="project" value="InterPro"/>
</dbReference>
<feature type="transmembrane region" description="Helical" evidence="8">
    <location>
        <begin position="461"/>
        <end position="479"/>
    </location>
</feature>
<evidence type="ECO:0000256" key="6">
    <source>
        <dbReference type="ARBA" id="ARBA00023136"/>
    </source>
</evidence>
<keyword evidence="4 8" id="KW-0812">Transmembrane</keyword>
<evidence type="ECO:0000256" key="1">
    <source>
        <dbReference type="ARBA" id="ARBA00004651"/>
    </source>
</evidence>
<organism evidence="10">
    <name type="scientific">mine drainage metagenome</name>
    <dbReference type="NCBI Taxonomy" id="410659"/>
    <lineage>
        <taxon>unclassified sequences</taxon>
        <taxon>metagenomes</taxon>
        <taxon>ecological metagenomes</taxon>
    </lineage>
</organism>
<dbReference type="InterPro" id="IPR036526">
    <property type="entry name" value="C-N_Hydrolase_sf"/>
</dbReference>
<proteinExistence type="inferred from homology"/>
<feature type="transmembrane region" description="Helical" evidence="8">
    <location>
        <begin position="86"/>
        <end position="109"/>
    </location>
</feature>
<dbReference type="PROSITE" id="PS50263">
    <property type="entry name" value="CN_HYDROLASE"/>
    <property type="match status" value="1"/>
</dbReference>
<evidence type="ECO:0000256" key="7">
    <source>
        <dbReference type="ARBA" id="ARBA00023315"/>
    </source>
</evidence>
<feature type="transmembrane region" description="Helical" evidence="8">
    <location>
        <begin position="186"/>
        <end position="203"/>
    </location>
</feature>
<evidence type="ECO:0000259" key="9">
    <source>
        <dbReference type="PROSITE" id="PS50263"/>
    </source>
</evidence>
<comment type="subcellular location">
    <subcellularLocation>
        <location evidence="1">Cell membrane</location>
        <topology evidence="1">Multi-pass membrane protein</topology>
    </subcellularLocation>
</comment>
<dbReference type="InterPro" id="IPR004563">
    <property type="entry name" value="Apolipo_AcylTrfase"/>
</dbReference>
<dbReference type="EMBL" id="MLJW01000041">
    <property type="protein sequence ID" value="OIR06878.1"/>
    <property type="molecule type" value="Genomic_DNA"/>
</dbReference>
<evidence type="ECO:0000256" key="8">
    <source>
        <dbReference type="SAM" id="Phobius"/>
    </source>
</evidence>
<dbReference type="Gene3D" id="3.60.110.10">
    <property type="entry name" value="Carbon-nitrogen hydrolase"/>
    <property type="match status" value="1"/>
</dbReference>
<feature type="transmembrane region" description="Helical" evidence="8">
    <location>
        <begin position="53"/>
        <end position="74"/>
    </location>
</feature>
<evidence type="ECO:0000256" key="5">
    <source>
        <dbReference type="ARBA" id="ARBA00022989"/>
    </source>
</evidence>